<keyword evidence="8" id="KW-1185">Reference proteome</keyword>
<proteinExistence type="predicted"/>
<dbReference type="InterPro" id="IPR017900">
    <property type="entry name" value="4Fe4S_Fe_S_CS"/>
</dbReference>
<dbReference type="InterPro" id="IPR004108">
    <property type="entry name" value="Fe_hydrogenase_lsu_C"/>
</dbReference>
<evidence type="ECO:0000259" key="5">
    <source>
        <dbReference type="PROSITE" id="PS51379"/>
    </source>
</evidence>
<dbReference type="Gene3D" id="3.30.70.20">
    <property type="match status" value="1"/>
</dbReference>
<dbReference type="Pfam" id="PF02906">
    <property type="entry name" value="Fe_hyd_lg_C"/>
    <property type="match status" value="2"/>
</dbReference>
<dbReference type="Gene3D" id="1.10.15.40">
    <property type="entry name" value="Electron transport complex subunit B, putative Fe-S cluster"/>
    <property type="match status" value="1"/>
</dbReference>
<dbReference type="PROSITE" id="PS00198">
    <property type="entry name" value="4FE4S_FER_1"/>
    <property type="match status" value="2"/>
</dbReference>
<evidence type="ECO:0000256" key="1">
    <source>
        <dbReference type="ARBA" id="ARBA00022485"/>
    </source>
</evidence>
<evidence type="ECO:0000313" key="8">
    <source>
        <dbReference type="Proteomes" id="UP000654279"/>
    </source>
</evidence>
<dbReference type="GO" id="GO:0051539">
    <property type="term" value="F:4 iron, 4 sulfur cluster binding"/>
    <property type="evidence" value="ECO:0007669"/>
    <property type="project" value="UniProtKB-KW"/>
</dbReference>
<feature type="domain" description="4Fe-4S ferredoxin-type" evidence="5">
    <location>
        <begin position="9"/>
        <end position="38"/>
    </location>
</feature>
<dbReference type="SUPFAM" id="SSF53920">
    <property type="entry name" value="Fe-only hydrogenase"/>
    <property type="match status" value="1"/>
</dbReference>
<protein>
    <submittedName>
        <fullName evidence="7">4Fe-4S binding protein</fullName>
    </submittedName>
</protein>
<keyword evidence="4" id="KW-0411">Iron-sulfur</keyword>
<dbReference type="SUPFAM" id="SSF54862">
    <property type="entry name" value="4Fe-4S ferredoxins"/>
    <property type="match status" value="1"/>
</dbReference>
<gene>
    <name evidence="7" type="ORF">H8699_05940</name>
</gene>
<dbReference type="InterPro" id="IPR007202">
    <property type="entry name" value="4Fe-4S_dom"/>
</dbReference>
<accession>A0A926HIM9</accession>
<dbReference type="InterPro" id="IPR009016">
    <property type="entry name" value="Fe_hydrogenase"/>
</dbReference>
<keyword evidence="1" id="KW-0004">4Fe-4S</keyword>
<evidence type="ECO:0000313" key="7">
    <source>
        <dbReference type="EMBL" id="MBC8528962.1"/>
    </source>
</evidence>
<sequence>MPAFEHYSHSVTLDRDKCKGCTNCIKRCPTEAIRVRDGKAMIIEQRCIDCGECIRVCPYHAKVARTDPLATINRFKHRIALPAPTLYGQFKKLHSIDRILWGLKNIGFDAVFEVALGADVVSYYTKKLMAEGKQLKKPLISSACPAVVRLIQVRFPELLEHIIDIQSPMEVAARIAKDQYCEQTGADPKDVGVFFITPCAAKMTSIRAPLSVEKSAVDGAISILEMYGLLSSQLSRPEADDEVPQQKASFLGVSWANAGGESIASGCEATLAVDGVDNVIRVLEEIENGNLNDLDFFEALACNGGCVGGPLVFENGYVAKNRIRKLAEGLERREMDASLMEEYLREYDIRSEKPIKPKAVMQLDDNLAVALKKMEMMEKLAKELPGLDCGSCGAPSCQALAEDIVRGQAVEMDCIFKMREKVQSLAQQMIDLSNMQNL</sequence>
<dbReference type="AlphaFoldDB" id="A0A926HIM9"/>
<reference evidence="7" key="1">
    <citation type="submission" date="2020-08" db="EMBL/GenBank/DDBJ databases">
        <title>Genome public.</title>
        <authorList>
            <person name="Liu C."/>
            <person name="Sun Q."/>
        </authorList>
    </citation>
    <scope>NUCLEOTIDE SEQUENCE</scope>
    <source>
        <strain evidence="7">NSJ-44</strain>
    </source>
</reference>
<keyword evidence="2" id="KW-0479">Metal-binding</keyword>
<feature type="domain" description="4Fe-4S ferredoxin-type" evidence="5">
    <location>
        <begin position="39"/>
        <end position="67"/>
    </location>
</feature>
<comment type="caution">
    <text evidence="7">The sequence shown here is derived from an EMBL/GenBank/DDBJ whole genome shotgun (WGS) entry which is preliminary data.</text>
</comment>
<dbReference type="Gene3D" id="3.40.950.10">
    <property type="entry name" value="Fe-only Hydrogenase (Larger Subunit), Chain L, domain 3"/>
    <property type="match status" value="1"/>
</dbReference>
<feature type="domain" description="4Fe-4S" evidence="6">
    <location>
        <begin position="372"/>
        <end position="431"/>
    </location>
</feature>
<name>A0A926HIM9_9FIRM</name>
<dbReference type="PANTHER" id="PTHR43560">
    <property type="entry name" value="ION-TRANSLOCATING OXIDOREDUCTASE COMPLEX SUBUNIT B"/>
    <property type="match status" value="1"/>
</dbReference>
<dbReference type="PROSITE" id="PS51379">
    <property type="entry name" value="4FE4S_FER_2"/>
    <property type="match status" value="2"/>
</dbReference>
<dbReference type="EMBL" id="JACRSO010000002">
    <property type="protein sequence ID" value="MBC8528962.1"/>
    <property type="molecule type" value="Genomic_DNA"/>
</dbReference>
<dbReference type="GO" id="GO:0046872">
    <property type="term" value="F:metal ion binding"/>
    <property type="evidence" value="ECO:0007669"/>
    <property type="project" value="UniProtKB-KW"/>
</dbReference>
<dbReference type="InterPro" id="IPR050395">
    <property type="entry name" value="4Fe4S_Ferredoxin_RnfB"/>
</dbReference>
<evidence type="ECO:0000256" key="3">
    <source>
        <dbReference type="ARBA" id="ARBA00023004"/>
    </source>
</evidence>
<evidence type="ECO:0000256" key="2">
    <source>
        <dbReference type="ARBA" id="ARBA00022723"/>
    </source>
</evidence>
<dbReference type="PROSITE" id="PS51656">
    <property type="entry name" value="4FE4S"/>
    <property type="match status" value="1"/>
</dbReference>
<evidence type="ECO:0000259" key="6">
    <source>
        <dbReference type="PROSITE" id="PS51656"/>
    </source>
</evidence>
<dbReference type="RefSeq" id="WP_249284887.1">
    <property type="nucleotide sequence ID" value="NZ_JACRSO010000002.1"/>
</dbReference>
<dbReference type="PANTHER" id="PTHR43560:SF1">
    <property type="entry name" value="ION-TRANSLOCATING OXIDOREDUCTASE COMPLEX SUBUNIT B"/>
    <property type="match status" value="1"/>
</dbReference>
<dbReference type="Pfam" id="PF13237">
    <property type="entry name" value="Fer4_10"/>
    <property type="match status" value="1"/>
</dbReference>
<dbReference type="Pfam" id="PF04060">
    <property type="entry name" value="FeS"/>
    <property type="match status" value="1"/>
</dbReference>
<evidence type="ECO:0000256" key="4">
    <source>
        <dbReference type="ARBA" id="ARBA00023014"/>
    </source>
</evidence>
<dbReference type="InterPro" id="IPR017896">
    <property type="entry name" value="4Fe4S_Fe-S-bd"/>
</dbReference>
<keyword evidence="3" id="KW-0408">Iron</keyword>
<organism evidence="7 8">
    <name type="scientific">Luoshenia tenuis</name>
    <dbReference type="NCBI Taxonomy" id="2763654"/>
    <lineage>
        <taxon>Bacteria</taxon>
        <taxon>Bacillati</taxon>
        <taxon>Bacillota</taxon>
        <taxon>Clostridia</taxon>
        <taxon>Christensenellales</taxon>
        <taxon>Christensenellaceae</taxon>
        <taxon>Luoshenia</taxon>
    </lineage>
</organism>
<dbReference type="Proteomes" id="UP000654279">
    <property type="component" value="Unassembled WGS sequence"/>
</dbReference>